<keyword evidence="1" id="KW-0560">Oxidoreductase</keyword>
<evidence type="ECO:0000256" key="1">
    <source>
        <dbReference type="ARBA" id="ARBA00023002"/>
    </source>
</evidence>
<dbReference type="Gene3D" id="3.60.130.10">
    <property type="entry name" value="Clavaminate synthase-like"/>
    <property type="match status" value="1"/>
</dbReference>
<proteinExistence type="predicted"/>
<organism evidence="3 4">
    <name type="scientific">Aspergillus cavernicola</name>
    <dbReference type="NCBI Taxonomy" id="176166"/>
    <lineage>
        <taxon>Eukaryota</taxon>
        <taxon>Fungi</taxon>
        <taxon>Dikarya</taxon>
        <taxon>Ascomycota</taxon>
        <taxon>Pezizomycotina</taxon>
        <taxon>Eurotiomycetes</taxon>
        <taxon>Eurotiomycetidae</taxon>
        <taxon>Eurotiales</taxon>
        <taxon>Aspergillaceae</taxon>
        <taxon>Aspergillus</taxon>
        <taxon>Aspergillus subgen. Nidulantes</taxon>
    </lineage>
</organism>
<dbReference type="Proteomes" id="UP001610335">
    <property type="component" value="Unassembled WGS sequence"/>
</dbReference>
<gene>
    <name evidence="3" type="ORF">BDW59DRAFT_166894</name>
</gene>
<accession>A0ABR4HIB3</accession>
<keyword evidence="4" id="KW-1185">Reference proteome</keyword>
<dbReference type="InterPro" id="IPR042098">
    <property type="entry name" value="TauD-like_sf"/>
</dbReference>
<feature type="domain" description="TauD/TfdA-like" evidence="2">
    <location>
        <begin position="72"/>
        <end position="376"/>
    </location>
</feature>
<dbReference type="EMBL" id="JBFXLS010000115">
    <property type="protein sequence ID" value="KAL2815221.1"/>
    <property type="molecule type" value="Genomic_DNA"/>
</dbReference>
<name>A0ABR4HIB3_9EURO</name>
<dbReference type="PANTHER" id="PTHR10696">
    <property type="entry name" value="GAMMA-BUTYROBETAINE HYDROXYLASE-RELATED"/>
    <property type="match status" value="1"/>
</dbReference>
<evidence type="ECO:0000313" key="3">
    <source>
        <dbReference type="EMBL" id="KAL2815221.1"/>
    </source>
</evidence>
<protein>
    <recommendedName>
        <fullName evidence="2">TauD/TfdA-like domain-containing protein</fullName>
    </recommendedName>
</protein>
<dbReference type="InterPro" id="IPR003819">
    <property type="entry name" value="TauD/TfdA-like"/>
</dbReference>
<dbReference type="InterPro" id="IPR050411">
    <property type="entry name" value="AlphaKG_dependent_hydroxylases"/>
</dbReference>
<dbReference type="SUPFAM" id="SSF51197">
    <property type="entry name" value="Clavaminate synthase-like"/>
    <property type="match status" value="1"/>
</dbReference>
<dbReference type="Pfam" id="PF02668">
    <property type="entry name" value="TauD"/>
    <property type="match status" value="1"/>
</dbReference>
<evidence type="ECO:0000259" key="2">
    <source>
        <dbReference type="Pfam" id="PF02668"/>
    </source>
</evidence>
<reference evidence="3 4" key="1">
    <citation type="submission" date="2024-07" db="EMBL/GenBank/DDBJ databases">
        <title>Section-level genome sequencing and comparative genomics of Aspergillus sections Usti and Cavernicolus.</title>
        <authorList>
            <consortium name="Lawrence Berkeley National Laboratory"/>
            <person name="Nybo J.L."/>
            <person name="Vesth T.C."/>
            <person name="Theobald S."/>
            <person name="Frisvad J.C."/>
            <person name="Larsen T.O."/>
            <person name="Kjaerboelling I."/>
            <person name="Rothschild-Mancinelli K."/>
            <person name="Lyhne E.K."/>
            <person name="Kogle M.E."/>
            <person name="Barry K."/>
            <person name="Clum A."/>
            <person name="Na H."/>
            <person name="Ledsgaard L."/>
            <person name="Lin J."/>
            <person name="Lipzen A."/>
            <person name="Kuo A."/>
            <person name="Riley R."/>
            <person name="Mondo S."/>
            <person name="LaButti K."/>
            <person name="Haridas S."/>
            <person name="Pangalinan J."/>
            <person name="Salamov A.A."/>
            <person name="Simmons B.A."/>
            <person name="Magnuson J.K."/>
            <person name="Chen J."/>
            <person name="Drula E."/>
            <person name="Henrissat B."/>
            <person name="Wiebenga A."/>
            <person name="Lubbers R.J."/>
            <person name="Gomes A.C."/>
            <person name="Makela M.R."/>
            <person name="Stajich J."/>
            <person name="Grigoriev I.V."/>
            <person name="Mortensen U.H."/>
            <person name="De vries R.P."/>
            <person name="Baker S.E."/>
            <person name="Andersen M.R."/>
        </authorList>
    </citation>
    <scope>NUCLEOTIDE SEQUENCE [LARGE SCALE GENOMIC DNA]</scope>
    <source>
        <strain evidence="3 4">CBS 600.67</strain>
    </source>
</reference>
<sequence>MAAQVEAVYTQNNLIQSVKEQSLLFKPTPYTPSINLSDPYPPNTTFPLALTPTLPNHPITGKVSAIKSLSEHSTIDNLLRAHGAIYFKDLEIANAEEFSAFAAAFGWVPHEDIGNPVRRTIHAYNISTANEGPNTQPVYPHNEFGLSPHFPAFVFFYCDSAPETGGETPINNSIILYDHLNKKHPEFIKELEKKGVKYQLFYPNSPKSQTSSPGTSVLQSYGRTVLDTDFPEEARSKIETEIRRLPTATWAWENQSEENRLGDLRVWQVLPAVRVHEQSGRLAFFNNVVSRCLNALAAETLLPPHVNAEGRYQPPAFYGDGSLIPEEYLHSAVEIIKETRSLVQWTKGDIILLDDHAVQHARQPWTGPRKLLARLWDKPTVA</sequence>
<comment type="caution">
    <text evidence="3">The sequence shown here is derived from an EMBL/GenBank/DDBJ whole genome shotgun (WGS) entry which is preliminary data.</text>
</comment>
<evidence type="ECO:0000313" key="4">
    <source>
        <dbReference type="Proteomes" id="UP001610335"/>
    </source>
</evidence>
<dbReference type="PANTHER" id="PTHR10696:SF21">
    <property type="entry name" value="TAUD_TFDA-LIKE DOMAIN-CONTAINING PROTEIN"/>
    <property type="match status" value="1"/>
</dbReference>